<dbReference type="AlphaFoldDB" id="A0A6A5YDD9"/>
<dbReference type="OrthoDB" id="185373at2759"/>
<feature type="repeat" description="PPR" evidence="5">
    <location>
        <begin position="30"/>
        <end position="64"/>
    </location>
</feature>
<dbReference type="PANTHER" id="PTHR47447">
    <property type="entry name" value="OS03G0856100 PROTEIN"/>
    <property type="match status" value="1"/>
</dbReference>
<keyword evidence="2" id="KW-0677">Repeat</keyword>
<dbReference type="EMBL" id="ML978714">
    <property type="protein sequence ID" value="KAF2089496.1"/>
    <property type="molecule type" value="Genomic_DNA"/>
</dbReference>
<evidence type="ECO:0008006" key="8">
    <source>
        <dbReference type="Google" id="ProtNLM"/>
    </source>
</evidence>
<dbReference type="InterPro" id="IPR002885">
    <property type="entry name" value="PPR_rpt"/>
</dbReference>
<dbReference type="Gene3D" id="1.25.40.10">
    <property type="entry name" value="Tetratricopeptide repeat domain"/>
    <property type="match status" value="1"/>
</dbReference>
<evidence type="ECO:0000256" key="2">
    <source>
        <dbReference type="ARBA" id="ARBA00022737"/>
    </source>
</evidence>
<comment type="subunit">
    <text evidence="4">Binds to mitochondrial small subunit 15S rRNA.</text>
</comment>
<dbReference type="PANTHER" id="PTHR47447:SF17">
    <property type="entry name" value="OS12G0638900 PROTEIN"/>
    <property type="match status" value="1"/>
</dbReference>
<proteinExistence type="inferred from homology"/>
<reference evidence="6" key="1">
    <citation type="journal article" date="2020" name="Stud. Mycol.">
        <title>101 Dothideomycetes genomes: a test case for predicting lifestyles and emergence of pathogens.</title>
        <authorList>
            <person name="Haridas S."/>
            <person name="Albert R."/>
            <person name="Binder M."/>
            <person name="Bloem J."/>
            <person name="Labutti K."/>
            <person name="Salamov A."/>
            <person name="Andreopoulos B."/>
            <person name="Baker S."/>
            <person name="Barry K."/>
            <person name="Bills G."/>
            <person name="Bluhm B."/>
            <person name="Cannon C."/>
            <person name="Castanera R."/>
            <person name="Culley D."/>
            <person name="Daum C."/>
            <person name="Ezra D."/>
            <person name="Gonzalez J."/>
            <person name="Henrissat B."/>
            <person name="Kuo A."/>
            <person name="Liang C."/>
            <person name="Lipzen A."/>
            <person name="Lutzoni F."/>
            <person name="Magnuson J."/>
            <person name="Mondo S."/>
            <person name="Nolan M."/>
            <person name="Ohm R."/>
            <person name="Pangilinan J."/>
            <person name="Park H.-J."/>
            <person name="Ramirez L."/>
            <person name="Alfaro M."/>
            <person name="Sun H."/>
            <person name="Tritt A."/>
            <person name="Yoshinaga Y."/>
            <person name="Zwiers L.-H."/>
            <person name="Turgeon B."/>
            <person name="Goodwin S."/>
            <person name="Spatafora J."/>
            <person name="Crous P."/>
            <person name="Grigoriev I."/>
        </authorList>
    </citation>
    <scope>NUCLEOTIDE SEQUENCE</scope>
    <source>
        <strain evidence="6">CBS 121410</strain>
    </source>
</reference>
<dbReference type="NCBIfam" id="TIGR00756">
    <property type="entry name" value="PPR"/>
    <property type="match status" value="1"/>
</dbReference>
<dbReference type="SUPFAM" id="SSF48452">
    <property type="entry name" value="TPR-like"/>
    <property type="match status" value="1"/>
</dbReference>
<evidence type="ECO:0000256" key="1">
    <source>
        <dbReference type="ARBA" id="ARBA00006192"/>
    </source>
</evidence>
<dbReference type="PROSITE" id="PS51375">
    <property type="entry name" value="PPR"/>
    <property type="match status" value="1"/>
</dbReference>
<dbReference type="Proteomes" id="UP000799776">
    <property type="component" value="Unassembled WGS sequence"/>
</dbReference>
<evidence type="ECO:0000313" key="7">
    <source>
        <dbReference type="Proteomes" id="UP000799776"/>
    </source>
</evidence>
<keyword evidence="7" id="KW-1185">Reference proteome</keyword>
<evidence type="ECO:0000313" key="6">
    <source>
        <dbReference type="EMBL" id="KAF2089496.1"/>
    </source>
</evidence>
<evidence type="ECO:0000256" key="5">
    <source>
        <dbReference type="PROSITE-ProRule" id="PRU00708"/>
    </source>
</evidence>
<name>A0A6A5YDD9_9PEZI</name>
<sequence length="593" mass="67351">MIHVYARRADVGNAQRQFDRISTEFKLYPDIHCWNILLTAYCRQDDLEGASRLFNELLKSKLIPDPHSFSSILKLMAQRGDVDGVRHMLGVASDTNKNALRSTWVIGTLVSALINADSMESAELAVEEIYERHQRGEIEGSMTPILNNLLVAYARKRDIASTRRLYKHMIAREIRPDALTYAAFMQALALVHQTQAAWKILRTVVPDQNVSEIGMHYAICMAGFIMQEEYHLVELVDLRRSRRGIPDTLSVRLARELSKAKQGARDQKLMVPEDYANRRLPSAEKLLNLYLRDGDTGSLIATEPQLGLEETSLDRAGQSYFDILMTAYGDKGSHHLVQKLIDRYREIYQADAGNSQDKEAPPLRMIVALMHAHYQAGRYEEVESCWKMAVEQANRQARLIRPLESAGTQNSDVQADEVGPARRRILARPLGIYIRALQEQLRHKTVHSVVDSVLRSGYELDNQSWNIYIQNLARSGRISDAYSICEQYLMRDWPGWKKFARPTNRKTARGWHHLDVTPVTMPTELVLPQYKTMVILAAALQYVRKTDAIGSRTTGEDLVSEATLRSRAPSVVAAVETMPYVEDDLQTQFLSAN</sequence>
<organism evidence="6 7">
    <name type="scientific">Saccharata proteae CBS 121410</name>
    <dbReference type="NCBI Taxonomy" id="1314787"/>
    <lineage>
        <taxon>Eukaryota</taxon>
        <taxon>Fungi</taxon>
        <taxon>Dikarya</taxon>
        <taxon>Ascomycota</taxon>
        <taxon>Pezizomycotina</taxon>
        <taxon>Dothideomycetes</taxon>
        <taxon>Dothideomycetes incertae sedis</taxon>
        <taxon>Botryosphaeriales</taxon>
        <taxon>Saccharataceae</taxon>
        <taxon>Saccharata</taxon>
    </lineage>
</organism>
<protein>
    <recommendedName>
        <fullName evidence="8">TPR-like protein</fullName>
    </recommendedName>
</protein>
<accession>A0A6A5YDD9</accession>
<dbReference type="InterPro" id="IPR011990">
    <property type="entry name" value="TPR-like_helical_dom_sf"/>
</dbReference>
<gene>
    <name evidence="6" type="ORF">K490DRAFT_37359</name>
</gene>
<comment type="similarity">
    <text evidence="1">Belongs to the CCM1 family.</text>
</comment>
<dbReference type="Pfam" id="PF13041">
    <property type="entry name" value="PPR_2"/>
    <property type="match status" value="1"/>
</dbReference>
<comment type="function">
    <text evidence="3">Regulates mitochondrial small subunit maturation by controlling 15S rRNA 5'-end processing. Localizes to the 5' precursor of the 15S rRNA in a position that is subsequently occupied by mS47 in the mature yeast mtSSU. Uses structure and sequence-specific RNA recognition, binding to a single-stranded region of the precursor and specifically recognizing bases -6 to -1. The exchange of Ccm1 for mS47 is coupled to the irreversible removal of precursor rRNA that is accompanied by conformational changes of the mitoribosomal proteins uS5m and mS26. These conformational changes signal completion of 5'-end rRNA processing through protection of the mature 5'-end of the 15S rRNA and stabilization of mS47. The removal of the 5' precursor together with the dissociation of Ccm1 may be catalyzed by the 5'-3' exoribonuclease Pet127. Involved in the specific removal of group I introns in mitochondrial encoded transcripts.</text>
</comment>
<evidence type="ECO:0000256" key="4">
    <source>
        <dbReference type="ARBA" id="ARBA00044511"/>
    </source>
</evidence>
<evidence type="ECO:0000256" key="3">
    <source>
        <dbReference type="ARBA" id="ARBA00044493"/>
    </source>
</evidence>